<reference evidence="5 6" key="1">
    <citation type="submission" date="2019-03" db="EMBL/GenBank/DDBJ databases">
        <title>Genomic Encyclopedia of Type Strains, Phase III (KMG-III): the genomes of soil and plant-associated and newly described type strains.</title>
        <authorList>
            <person name="Whitman W."/>
        </authorList>
    </citation>
    <scope>NUCLEOTIDE SEQUENCE [LARGE SCALE GENOMIC DNA]</scope>
    <source>
        <strain evidence="5 6">CGMCC 1.7002</strain>
    </source>
</reference>
<dbReference type="Gene3D" id="3.30.70.920">
    <property type="match status" value="1"/>
</dbReference>
<keyword evidence="3" id="KW-0804">Transcription</keyword>
<keyword evidence="1" id="KW-0805">Transcription regulation</keyword>
<dbReference type="EMBL" id="SNYR01000003">
    <property type="protein sequence ID" value="TDQ61770.1"/>
    <property type="molecule type" value="Genomic_DNA"/>
</dbReference>
<dbReference type="SUPFAM" id="SSF46785">
    <property type="entry name" value="Winged helix' DNA-binding domain"/>
    <property type="match status" value="1"/>
</dbReference>
<evidence type="ECO:0000256" key="2">
    <source>
        <dbReference type="ARBA" id="ARBA00023125"/>
    </source>
</evidence>
<comment type="caution">
    <text evidence="5">The sequence shown here is derived from an EMBL/GenBank/DDBJ whole genome shotgun (WGS) entry which is preliminary data.</text>
</comment>
<dbReference type="Proteomes" id="UP000295391">
    <property type="component" value="Unassembled WGS sequence"/>
</dbReference>
<dbReference type="SMART" id="SM00344">
    <property type="entry name" value="HTH_ASNC"/>
    <property type="match status" value="1"/>
</dbReference>
<feature type="domain" description="HTH asnC-type" evidence="4">
    <location>
        <begin position="21"/>
        <end position="82"/>
    </location>
</feature>
<keyword evidence="6" id="KW-1185">Reference proteome</keyword>
<organism evidence="5 6">
    <name type="scientific">Maritalea mobilis</name>
    <dbReference type="NCBI Taxonomy" id="483324"/>
    <lineage>
        <taxon>Bacteria</taxon>
        <taxon>Pseudomonadati</taxon>
        <taxon>Pseudomonadota</taxon>
        <taxon>Alphaproteobacteria</taxon>
        <taxon>Hyphomicrobiales</taxon>
        <taxon>Devosiaceae</taxon>
        <taxon>Maritalea</taxon>
    </lineage>
</organism>
<dbReference type="PANTHER" id="PTHR30154">
    <property type="entry name" value="LEUCINE-RESPONSIVE REGULATORY PROTEIN"/>
    <property type="match status" value="1"/>
</dbReference>
<dbReference type="AlphaFoldDB" id="A0A4V3DAE6"/>
<dbReference type="PROSITE" id="PS50956">
    <property type="entry name" value="HTH_ASNC_2"/>
    <property type="match status" value="1"/>
</dbReference>
<dbReference type="InterPro" id="IPR011008">
    <property type="entry name" value="Dimeric_a/b-barrel"/>
</dbReference>
<dbReference type="GO" id="GO:0005829">
    <property type="term" value="C:cytosol"/>
    <property type="evidence" value="ECO:0007669"/>
    <property type="project" value="TreeGrafter"/>
</dbReference>
<sequence length="163" mass="18411">MRKIALCFRKSKPTYVHFDQMDELDTRLIALLRHDARTPVASLAQSLNVSRATIKARIDRLTQNGVIKGFTIITGSPRDDKSIHAITLVEIEGRSAEAVIKTMLGLPQVRTLHTTNGKWDIIAQLETEDLIEFDDVLRRIRLIEGVSLTETNILLAPRKSRLD</sequence>
<dbReference type="InterPro" id="IPR000485">
    <property type="entry name" value="AsnC-type_HTH_dom"/>
</dbReference>
<evidence type="ECO:0000313" key="6">
    <source>
        <dbReference type="Proteomes" id="UP000295391"/>
    </source>
</evidence>
<evidence type="ECO:0000259" key="4">
    <source>
        <dbReference type="PROSITE" id="PS50956"/>
    </source>
</evidence>
<proteinExistence type="predicted"/>
<dbReference type="PRINTS" id="PR00033">
    <property type="entry name" value="HTHASNC"/>
</dbReference>
<dbReference type="Pfam" id="PF01037">
    <property type="entry name" value="AsnC_trans_reg"/>
    <property type="match status" value="1"/>
</dbReference>
<dbReference type="Pfam" id="PF13404">
    <property type="entry name" value="HTH_AsnC-type"/>
    <property type="match status" value="1"/>
</dbReference>
<dbReference type="InterPro" id="IPR036390">
    <property type="entry name" value="WH_DNA-bd_sf"/>
</dbReference>
<evidence type="ECO:0000313" key="5">
    <source>
        <dbReference type="EMBL" id="TDQ61770.1"/>
    </source>
</evidence>
<evidence type="ECO:0000256" key="1">
    <source>
        <dbReference type="ARBA" id="ARBA00023015"/>
    </source>
</evidence>
<gene>
    <name evidence="5" type="ORF">ATL17_2872</name>
</gene>
<dbReference type="GO" id="GO:0043565">
    <property type="term" value="F:sequence-specific DNA binding"/>
    <property type="evidence" value="ECO:0007669"/>
    <property type="project" value="InterPro"/>
</dbReference>
<name>A0A4V3DAE6_9HYPH</name>
<dbReference type="PANTHER" id="PTHR30154:SF34">
    <property type="entry name" value="TRANSCRIPTIONAL REGULATOR AZLB"/>
    <property type="match status" value="1"/>
</dbReference>
<keyword evidence="2 5" id="KW-0238">DNA-binding</keyword>
<evidence type="ECO:0000256" key="3">
    <source>
        <dbReference type="ARBA" id="ARBA00023163"/>
    </source>
</evidence>
<dbReference type="SUPFAM" id="SSF54909">
    <property type="entry name" value="Dimeric alpha+beta barrel"/>
    <property type="match status" value="1"/>
</dbReference>
<dbReference type="GO" id="GO:0043200">
    <property type="term" value="P:response to amino acid"/>
    <property type="evidence" value="ECO:0007669"/>
    <property type="project" value="TreeGrafter"/>
</dbReference>
<accession>A0A4V3DAE6</accession>
<protein>
    <submittedName>
        <fullName evidence="5">DNA-binding Lrp family transcriptional regulator</fullName>
    </submittedName>
</protein>
<dbReference type="InterPro" id="IPR019888">
    <property type="entry name" value="Tscrpt_reg_AsnC-like"/>
</dbReference>
<dbReference type="InterPro" id="IPR036388">
    <property type="entry name" value="WH-like_DNA-bd_sf"/>
</dbReference>
<dbReference type="Gene3D" id="1.10.10.10">
    <property type="entry name" value="Winged helix-like DNA-binding domain superfamily/Winged helix DNA-binding domain"/>
    <property type="match status" value="1"/>
</dbReference>
<dbReference type="InterPro" id="IPR019887">
    <property type="entry name" value="Tscrpt_reg_AsnC/Lrp_C"/>
</dbReference>